<feature type="compositionally biased region" description="Basic residues" evidence="1">
    <location>
        <begin position="1"/>
        <end position="10"/>
    </location>
</feature>
<sequence length="62" mass="6629">MKKKKPKKSPSKSPAKWPPKAPSKADSFSPETDLVPGAVETVLDAQSDSPVDMEAQQSHDAP</sequence>
<organism evidence="2 3">
    <name type="scientific">Brassica carinata</name>
    <name type="common">Ethiopian mustard</name>
    <name type="synonym">Abyssinian cabbage</name>
    <dbReference type="NCBI Taxonomy" id="52824"/>
    <lineage>
        <taxon>Eukaryota</taxon>
        <taxon>Viridiplantae</taxon>
        <taxon>Streptophyta</taxon>
        <taxon>Embryophyta</taxon>
        <taxon>Tracheophyta</taxon>
        <taxon>Spermatophyta</taxon>
        <taxon>Magnoliopsida</taxon>
        <taxon>eudicotyledons</taxon>
        <taxon>Gunneridae</taxon>
        <taxon>Pentapetalae</taxon>
        <taxon>rosids</taxon>
        <taxon>malvids</taxon>
        <taxon>Brassicales</taxon>
        <taxon>Brassicaceae</taxon>
        <taxon>Brassiceae</taxon>
        <taxon>Brassica</taxon>
    </lineage>
</organism>
<accession>A0A8X7PZG9</accession>
<comment type="caution">
    <text evidence="2">The sequence shown here is derived from an EMBL/GenBank/DDBJ whole genome shotgun (WGS) entry which is preliminary data.</text>
</comment>
<evidence type="ECO:0000313" key="3">
    <source>
        <dbReference type="Proteomes" id="UP000886595"/>
    </source>
</evidence>
<feature type="compositionally biased region" description="Polar residues" evidence="1">
    <location>
        <begin position="44"/>
        <end position="62"/>
    </location>
</feature>
<protein>
    <submittedName>
        <fullName evidence="2">Uncharacterized protein</fullName>
    </submittedName>
</protein>
<dbReference type="Proteomes" id="UP000886595">
    <property type="component" value="Unassembled WGS sequence"/>
</dbReference>
<dbReference type="EMBL" id="JAAMPC010000014">
    <property type="protein sequence ID" value="KAG2261139.1"/>
    <property type="molecule type" value="Genomic_DNA"/>
</dbReference>
<keyword evidence="3" id="KW-1185">Reference proteome</keyword>
<dbReference type="AlphaFoldDB" id="A0A8X7PZG9"/>
<gene>
    <name evidence="2" type="ORF">Bca52824_068218</name>
</gene>
<proteinExistence type="predicted"/>
<feature type="region of interest" description="Disordered" evidence="1">
    <location>
        <begin position="1"/>
        <end position="62"/>
    </location>
</feature>
<evidence type="ECO:0000256" key="1">
    <source>
        <dbReference type="SAM" id="MobiDB-lite"/>
    </source>
</evidence>
<evidence type="ECO:0000313" key="2">
    <source>
        <dbReference type="EMBL" id="KAG2261139.1"/>
    </source>
</evidence>
<reference evidence="2 3" key="1">
    <citation type="submission" date="2020-02" db="EMBL/GenBank/DDBJ databases">
        <authorList>
            <person name="Ma Q."/>
            <person name="Huang Y."/>
            <person name="Song X."/>
            <person name="Pei D."/>
        </authorList>
    </citation>
    <scope>NUCLEOTIDE SEQUENCE [LARGE SCALE GENOMIC DNA]</scope>
    <source>
        <strain evidence="2">Sxm20200214</strain>
        <tissue evidence="2">Leaf</tissue>
    </source>
</reference>
<name>A0A8X7PZG9_BRACI</name>